<dbReference type="RefSeq" id="XP_008720296.1">
    <property type="nucleotide sequence ID" value="XM_008722074.1"/>
</dbReference>
<dbReference type="eggNOG" id="KOG3683">
    <property type="taxonomic scope" value="Eukaryota"/>
</dbReference>
<dbReference type="GO" id="GO:0031422">
    <property type="term" value="C:RecQ family helicase-topoisomerase III complex"/>
    <property type="evidence" value="ECO:0007669"/>
    <property type="project" value="TreeGrafter"/>
</dbReference>
<dbReference type="STRING" id="1220924.W2RNS9"/>
<evidence type="ECO:0000259" key="5">
    <source>
        <dbReference type="Pfam" id="PF21000"/>
    </source>
</evidence>
<dbReference type="GO" id="GO:0000712">
    <property type="term" value="P:resolution of meiotic recombination intermediates"/>
    <property type="evidence" value="ECO:0007669"/>
    <property type="project" value="TreeGrafter"/>
</dbReference>
<dbReference type="Proteomes" id="UP000030752">
    <property type="component" value="Unassembled WGS sequence"/>
</dbReference>
<name>W2RNS9_CYPE1</name>
<evidence type="ECO:0000313" key="6">
    <source>
        <dbReference type="EMBL" id="ETN38127.1"/>
    </source>
</evidence>
<dbReference type="InterPro" id="IPR013894">
    <property type="entry name" value="RMI1_OB"/>
</dbReference>
<keyword evidence="7" id="KW-1185">Reference proteome</keyword>
<evidence type="ECO:0000256" key="1">
    <source>
        <dbReference type="ARBA" id="ARBA00006395"/>
    </source>
</evidence>
<dbReference type="PANTHER" id="PTHR14790:SF15">
    <property type="entry name" value="RECQ-MEDIATED GENOME INSTABILITY PROTEIN 1"/>
    <property type="match status" value="1"/>
</dbReference>
<dbReference type="InParanoid" id="W2RNS9"/>
<dbReference type="Gene3D" id="2.40.50.770">
    <property type="entry name" value="RecQ-mediated genome instability protein Rmi1, C-terminal domain"/>
    <property type="match status" value="1"/>
</dbReference>
<dbReference type="GeneID" id="19975090"/>
<sequence length="265" mass="28201">MAATANKSTALQTALSSALITRYSLPASATWLTHFLSSTRQPHPPLPALTSTAHFRILASDLTTSLSSDHAATLLPRDISNVATKELRLPGPVAVQILDIQDVGSSKWSQVEAIERVERGEEVRGREVIRTVAALEESDEGDAGGGGGRGRGRGSGANANANQATSASKRSQGPHKVVLQDAAGTNVLGFELENVPRLWIGEDGLSIGCKIVLQAGTVVRRGMVMLTARDVRVLGGKIEPWDKKWKEDRKKRLIEEATGNGNGEA</sequence>
<proteinExistence type="inferred from homology"/>
<dbReference type="EMBL" id="KB822723">
    <property type="protein sequence ID" value="ETN38127.1"/>
    <property type="molecule type" value="Genomic_DNA"/>
</dbReference>
<dbReference type="VEuPathDB" id="FungiDB:HMPREF1541_07751"/>
<evidence type="ECO:0000256" key="2">
    <source>
        <dbReference type="ARBA" id="ARBA00018987"/>
    </source>
</evidence>
<dbReference type="SMART" id="SM01161">
    <property type="entry name" value="DUF1767"/>
    <property type="match status" value="1"/>
</dbReference>
<protein>
    <recommendedName>
        <fullName evidence="2">RecQ-mediated genome instability protein 1</fullName>
    </recommendedName>
</protein>
<dbReference type="Pfam" id="PF08585">
    <property type="entry name" value="RMI1_N_C"/>
    <property type="match status" value="1"/>
</dbReference>
<dbReference type="InterPro" id="IPR042470">
    <property type="entry name" value="RMI1_N_C_sf"/>
</dbReference>
<dbReference type="HOGENOM" id="CLU_093893_0_0_1"/>
<gene>
    <name evidence="6" type="ORF">HMPREF1541_07751</name>
</gene>
<feature type="domain" description="RMI1 N-terminal" evidence="5">
    <location>
        <begin position="21"/>
        <end position="65"/>
    </location>
</feature>
<organism evidence="6 7">
    <name type="scientific">Cyphellophora europaea (strain CBS 101466)</name>
    <name type="common">Phialophora europaea</name>
    <dbReference type="NCBI Taxonomy" id="1220924"/>
    <lineage>
        <taxon>Eukaryota</taxon>
        <taxon>Fungi</taxon>
        <taxon>Dikarya</taxon>
        <taxon>Ascomycota</taxon>
        <taxon>Pezizomycotina</taxon>
        <taxon>Eurotiomycetes</taxon>
        <taxon>Chaetothyriomycetidae</taxon>
        <taxon>Chaetothyriales</taxon>
        <taxon>Cyphellophoraceae</taxon>
        <taxon>Cyphellophora</taxon>
    </lineage>
</organism>
<feature type="compositionally biased region" description="Low complexity" evidence="3">
    <location>
        <begin position="156"/>
        <end position="168"/>
    </location>
</feature>
<evidence type="ECO:0000256" key="3">
    <source>
        <dbReference type="SAM" id="MobiDB-lite"/>
    </source>
</evidence>
<dbReference type="OrthoDB" id="341511at2759"/>
<dbReference type="GO" id="GO:0000724">
    <property type="term" value="P:double-strand break repair via homologous recombination"/>
    <property type="evidence" value="ECO:0007669"/>
    <property type="project" value="TreeGrafter"/>
</dbReference>
<dbReference type="PANTHER" id="PTHR14790">
    <property type="entry name" value="RECQ-MEDIATED GENOME INSTABILITY PROTEIN 1 RMI1"/>
    <property type="match status" value="1"/>
</dbReference>
<reference evidence="6 7" key="1">
    <citation type="submission" date="2013-03" db="EMBL/GenBank/DDBJ databases">
        <title>The Genome Sequence of Phialophora europaea CBS 101466.</title>
        <authorList>
            <consortium name="The Broad Institute Genomics Platform"/>
            <person name="Cuomo C."/>
            <person name="de Hoog S."/>
            <person name="Gorbushina A."/>
            <person name="Walker B."/>
            <person name="Young S.K."/>
            <person name="Zeng Q."/>
            <person name="Gargeya S."/>
            <person name="Fitzgerald M."/>
            <person name="Haas B."/>
            <person name="Abouelleil A."/>
            <person name="Allen A.W."/>
            <person name="Alvarado L."/>
            <person name="Arachchi H.M."/>
            <person name="Berlin A.M."/>
            <person name="Chapman S.B."/>
            <person name="Gainer-Dewar J."/>
            <person name="Goldberg J."/>
            <person name="Griggs A."/>
            <person name="Gujja S."/>
            <person name="Hansen M."/>
            <person name="Howarth C."/>
            <person name="Imamovic A."/>
            <person name="Ireland A."/>
            <person name="Larimer J."/>
            <person name="McCowan C."/>
            <person name="Murphy C."/>
            <person name="Pearson M."/>
            <person name="Poon T.W."/>
            <person name="Priest M."/>
            <person name="Roberts A."/>
            <person name="Saif S."/>
            <person name="Shea T."/>
            <person name="Sisk P."/>
            <person name="Sykes S."/>
            <person name="Wortman J."/>
            <person name="Nusbaum C."/>
            <person name="Birren B."/>
        </authorList>
    </citation>
    <scope>NUCLEOTIDE SEQUENCE [LARGE SCALE GENOMIC DNA]</scope>
    <source>
        <strain evidence="6 7">CBS 101466</strain>
    </source>
</reference>
<accession>W2RNS9</accession>
<dbReference type="GO" id="GO:0016604">
    <property type="term" value="C:nuclear body"/>
    <property type="evidence" value="ECO:0007669"/>
    <property type="project" value="TreeGrafter"/>
</dbReference>
<evidence type="ECO:0000313" key="7">
    <source>
        <dbReference type="Proteomes" id="UP000030752"/>
    </source>
</evidence>
<dbReference type="AlphaFoldDB" id="W2RNS9"/>
<feature type="domain" description="RecQ mediated genome instability protein 1 OB-fold" evidence="4">
    <location>
        <begin position="75"/>
        <end position="249"/>
    </location>
</feature>
<comment type="similarity">
    <text evidence="1">Belongs to the RMI1 family.</text>
</comment>
<dbReference type="FunCoup" id="W2RNS9">
    <property type="interactions" value="22"/>
</dbReference>
<dbReference type="Pfam" id="PF21000">
    <property type="entry name" value="RMI1_N_N"/>
    <property type="match status" value="1"/>
</dbReference>
<evidence type="ECO:0000259" key="4">
    <source>
        <dbReference type="Pfam" id="PF08585"/>
    </source>
</evidence>
<feature type="region of interest" description="Disordered" evidence="3">
    <location>
        <begin position="134"/>
        <end position="174"/>
    </location>
</feature>
<dbReference type="InterPro" id="IPR049363">
    <property type="entry name" value="RMI1_N"/>
</dbReference>
<feature type="compositionally biased region" description="Gly residues" evidence="3">
    <location>
        <begin position="143"/>
        <end position="155"/>
    </location>
</feature>